<feature type="region of interest" description="Disordered" evidence="1">
    <location>
        <begin position="1"/>
        <end position="23"/>
    </location>
</feature>
<dbReference type="EMBL" id="CAADFL010000018">
    <property type="protein sequence ID" value="VFK06479.1"/>
    <property type="molecule type" value="Genomic_DNA"/>
</dbReference>
<dbReference type="InterPro" id="IPR000866">
    <property type="entry name" value="AhpC/TSA"/>
</dbReference>
<evidence type="ECO:0000259" key="2">
    <source>
        <dbReference type="PROSITE" id="PS51352"/>
    </source>
</evidence>
<dbReference type="PANTHER" id="PTHR42852:SF13">
    <property type="entry name" value="PROTEIN DIPZ"/>
    <property type="match status" value="1"/>
</dbReference>
<dbReference type="InterPro" id="IPR013766">
    <property type="entry name" value="Thioredoxin_domain"/>
</dbReference>
<dbReference type="CDD" id="cd02966">
    <property type="entry name" value="TlpA_like_family"/>
    <property type="match status" value="1"/>
</dbReference>
<reference evidence="4" key="1">
    <citation type="submission" date="2019-02" db="EMBL/GenBank/DDBJ databases">
        <authorList>
            <person name="Gruber-Vodicka R. H."/>
            <person name="Seah K. B. B."/>
        </authorList>
    </citation>
    <scope>NUCLEOTIDE SEQUENCE</scope>
    <source>
        <strain evidence="3">BECK_BZ163</strain>
        <strain evidence="5">BECK_BZ164</strain>
        <strain evidence="4">BECK_BZ165</strain>
    </source>
</reference>
<dbReference type="EMBL" id="CAADEZ010000016">
    <property type="protein sequence ID" value="VFJ44362.1"/>
    <property type="molecule type" value="Genomic_DNA"/>
</dbReference>
<evidence type="ECO:0000313" key="4">
    <source>
        <dbReference type="EMBL" id="VFJ66178.1"/>
    </source>
</evidence>
<dbReference type="GO" id="GO:0016209">
    <property type="term" value="F:antioxidant activity"/>
    <property type="evidence" value="ECO:0007669"/>
    <property type="project" value="InterPro"/>
</dbReference>
<protein>
    <submittedName>
        <fullName evidence="4">Peroxiredoxin</fullName>
    </submittedName>
</protein>
<sequence length="212" mass="23564">MAFFRHALGPSPGPPPAKPTRNLSCAGVSPSRWTLSPVRFRPRRIRYLGLLLPLLLGACTGEAPQLAHGEPVPAFTLARLQTGTLTFPDDLRTRVVAIRFWADWCPFCAPEMKALEPVFRRHRERGLAILAVNVRQGRKTVRAFADKLGISYHVLLDEKGEVARAYGVTGLPTTFLVDHEGRLQSRILGESSAEAFERAVSDLLDSRERKTK</sequence>
<feature type="domain" description="Thioredoxin" evidence="2">
    <location>
        <begin position="66"/>
        <end position="205"/>
    </location>
</feature>
<dbReference type="InterPro" id="IPR050553">
    <property type="entry name" value="Thioredoxin_ResA/DsbE_sf"/>
</dbReference>
<dbReference type="Gene3D" id="3.40.30.10">
    <property type="entry name" value="Glutaredoxin"/>
    <property type="match status" value="1"/>
</dbReference>
<dbReference type="PROSITE" id="PS51352">
    <property type="entry name" value="THIOREDOXIN_2"/>
    <property type="match status" value="1"/>
</dbReference>
<name>A0A450TG22_9GAMM</name>
<organism evidence="4">
    <name type="scientific">Candidatus Kentrum sp. FM</name>
    <dbReference type="NCBI Taxonomy" id="2126340"/>
    <lineage>
        <taxon>Bacteria</taxon>
        <taxon>Pseudomonadati</taxon>
        <taxon>Pseudomonadota</taxon>
        <taxon>Gammaproteobacteria</taxon>
        <taxon>Candidatus Kentrum</taxon>
    </lineage>
</organism>
<accession>A0A450TG22</accession>
<dbReference type="Pfam" id="PF00578">
    <property type="entry name" value="AhpC-TSA"/>
    <property type="match status" value="1"/>
</dbReference>
<dbReference type="AlphaFoldDB" id="A0A450TG22"/>
<evidence type="ECO:0000313" key="3">
    <source>
        <dbReference type="EMBL" id="VFJ44362.1"/>
    </source>
</evidence>
<proteinExistence type="predicted"/>
<evidence type="ECO:0000313" key="5">
    <source>
        <dbReference type="EMBL" id="VFK06479.1"/>
    </source>
</evidence>
<gene>
    <name evidence="3" type="ORF">BECKFM1743A_GA0114220_100165</name>
    <name evidence="5" type="ORF">BECKFM1743B_GA0114221_100186</name>
    <name evidence="4" type="ORF">BECKFM1743C_GA0114222_104152</name>
</gene>
<dbReference type="SUPFAM" id="SSF52833">
    <property type="entry name" value="Thioredoxin-like"/>
    <property type="match status" value="1"/>
</dbReference>
<dbReference type="InterPro" id="IPR036249">
    <property type="entry name" value="Thioredoxin-like_sf"/>
</dbReference>
<dbReference type="GO" id="GO:0016491">
    <property type="term" value="F:oxidoreductase activity"/>
    <property type="evidence" value="ECO:0007669"/>
    <property type="project" value="InterPro"/>
</dbReference>
<dbReference type="EMBL" id="CAADFA010000415">
    <property type="protein sequence ID" value="VFJ66178.1"/>
    <property type="molecule type" value="Genomic_DNA"/>
</dbReference>
<dbReference type="PANTHER" id="PTHR42852">
    <property type="entry name" value="THIOL:DISULFIDE INTERCHANGE PROTEIN DSBE"/>
    <property type="match status" value="1"/>
</dbReference>
<evidence type="ECO:0000256" key="1">
    <source>
        <dbReference type="SAM" id="MobiDB-lite"/>
    </source>
</evidence>